<dbReference type="GO" id="GO:0005737">
    <property type="term" value="C:cytoplasm"/>
    <property type="evidence" value="ECO:0007669"/>
    <property type="project" value="TreeGrafter"/>
</dbReference>
<dbReference type="CDD" id="cd01317">
    <property type="entry name" value="DHOase_IIa"/>
    <property type="match status" value="1"/>
</dbReference>
<dbReference type="UniPathway" id="UPA00070">
    <property type="reaction ID" value="UER00117"/>
</dbReference>
<dbReference type="Proteomes" id="UP000003806">
    <property type="component" value="Chromosome"/>
</dbReference>
<dbReference type="GO" id="GO:0004151">
    <property type="term" value="F:dihydroorotase activity"/>
    <property type="evidence" value="ECO:0007669"/>
    <property type="project" value="UniProtKB-UniRule"/>
</dbReference>
<feature type="binding site" evidence="7">
    <location>
        <position position="306"/>
    </location>
    <ligand>
        <name>Zn(2+)</name>
        <dbReference type="ChEBI" id="CHEBI:29105"/>
        <label>1</label>
    </ligand>
</feature>
<evidence type="ECO:0000256" key="4">
    <source>
        <dbReference type="ARBA" id="ARBA00022801"/>
    </source>
</evidence>
<dbReference type="GO" id="GO:0044205">
    <property type="term" value="P:'de novo' UMP biosynthetic process"/>
    <property type="evidence" value="ECO:0007669"/>
    <property type="project" value="UniProtKB-UniRule"/>
</dbReference>
<organism evidence="10 11">
    <name type="scientific">Jonquetella anthropi DSM 22815</name>
    <dbReference type="NCBI Taxonomy" id="885272"/>
    <lineage>
        <taxon>Bacteria</taxon>
        <taxon>Thermotogati</taxon>
        <taxon>Synergistota</taxon>
        <taxon>Synergistia</taxon>
        <taxon>Synergistales</taxon>
        <taxon>Dethiosulfovibrionaceae</taxon>
        <taxon>Jonquetella</taxon>
    </lineage>
</organism>
<dbReference type="Gene3D" id="2.30.40.10">
    <property type="entry name" value="Urease, subunit C, domain 1"/>
    <property type="match status" value="1"/>
</dbReference>
<dbReference type="Gene3D" id="3.20.20.140">
    <property type="entry name" value="Metal-dependent hydrolases"/>
    <property type="match status" value="1"/>
</dbReference>
<feature type="binding site" evidence="7">
    <location>
        <position position="310"/>
    </location>
    <ligand>
        <name>substrate</name>
    </ligand>
</feature>
<feature type="binding site" evidence="7">
    <location>
        <position position="62"/>
    </location>
    <ligand>
        <name>Zn(2+)</name>
        <dbReference type="ChEBI" id="CHEBI:29105"/>
        <label>1</label>
    </ligand>
</feature>
<dbReference type="InterPro" id="IPR004722">
    <property type="entry name" value="DHOase"/>
</dbReference>
<proteinExistence type="inferred from homology"/>
<dbReference type="PROSITE" id="PS00482">
    <property type="entry name" value="DIHYDROOROTASE_1"/>
    <property type="match status" value="1"/>
</dbReference>
<evidence type="ECO:0000256" key="5">
    <source>
        <dbReference type="ARBA" id="ARBA00022833"/>
    </source>
</evidence>
<reference evidence="10 11" key="1">
    <citation type="submission" date="2011-11" db="EMBL/GenBank/DDBJ databases">
        <title>The Noncontiguous Finished genome of Jonquetella anthropi DSM 22815.</title>
        <authorList>
            <consortium name="US DOE Joint Genome Institute (JGI-PGF)"/>
            <person name="Lucas S."/>
            <person name="Copeland A."/>
            <person name="Lapidus A."/>
            <person name="Glavina del Rio T."/>
            <person name="Dalin E."/>
            <person name="Tice H."/>
            <person name="Bruce D."/>
            <person name="Goodwin L."/>
            <person name="Pitluck S."/>
            <person name="Peters L."/>
            <person name="Mikhailova N."/>
            <person name="Held B."/>
            <person name="Kyrpides N."/>
            <person name="Mavromatis K."/>
            <person name="Ivanova N."/>
            <person name="Markowitz V."/>
            <person name="Cheng J.-F."/>
            <person name="Hugenholtz P."/>
            <person name="Woyke T."/>
            <person name="Wu D."/>
            <person name="Gronow S."/>
            <person name="Wellnitz S."/>
            <person name="Brambilla E."/>
            <person name="Klenk H.-P."/>
            <person name="Eisen J.A."/>
        </authorList>
    </citation>
    <scope>NUCLEOTIDE SEQUENCE [LARGE SCALE GENOMIC DNA]</scope>
    <source>
        <strain evidence="10 11">DSM 22815</strain>
    </source>
</reference>
<evidence type="ECO:0000256" key="7">
    <source>
        <dbReference type="HAMAP-Rule" id="MF_00220"/>
    </source>
</evidence>
<feature type="binding site" evidence="7">
    <location>
        <position position="233"/>
    </location>
    <ligand>
        <name>Zn(2+)</name>
        <dbReference type="ChEBI" id="CHEBI:29105"/>
        <label>2</label>
    </ligand>
</feature>
<comment type="cofactor">
    <cofactor evidence="7">
        <name>Zn(2+)</name>
        <dbReference type="ChEBI" id="CHEBI:29105"/>
    </cofactor>
    <text evidence="7">Binds 2 Zn(2+) ions per subunit.</text>
</comment>
<dbReference type="RefSeq" id="WP_008522604.1">
    <property type="nucleotide sequence ID" value="NZ_CM001376.1"/>
</dbReference>
<dbReference type="GO" id="GO:0004038">
    <property type="term" value="F:allantoinase activity"/>
    <property type="evidence" value="ECO:0007669"/>
    <property type="project" value="TreeGrafter"/>
</dbReference>
<dbReference type="GO" id="GO:0008270">
    <property type="term" value="F:zinc ion binding"/>
    <property type="evidence" value="ECO:0007669"/>
    <property type="project" value="UniProtKB-UniRule"/>
</dbReference>
<dbReference type="AlphaFoldDB" id="H0UJJ4"/>
<dbReference type="Pfam" id="PF07969">
    <property type="entry name" value="Amidohydro_3"/>
    <property type="match status" value="1"/>
</dbReference>
<comment type="catalytic activity">
    <reaction evidence="7">
        <text>(S)-dihydroorotate + H2O = N-carbamoyl-L-aspartate + H(+)</text>
        <dbReference type="Rhea" id="RHEA:24296"/>
        <dbReference type="ChEBI" id="CHEBI:15377"/>
        <dbReference type="ChEBI" id="CHEBI:15378"/>
        <dbReference type="ChEBI" id="CHEBI:30864"/>
        <dbReference type="ChEBI" id="CHEBI:32814"/>
        <dbReference type="EC" id="3.5.2.3"/>
    </reaction>
</comment>
<feature type="binding site" evidence="7">
    <location>
        <position position="180"/>
    </location>
    <ligand>
        <name>Zn(2+)</name>
        <dbReference type="ChEBI" id="CHEBI:29105"/>
        <label>2</label>
    </ligand>
</feature>
<dbReference type="GO" id="GO:0006145">
    <property type="term" value="P:purine nucleobase catabolic process"/>
    <property type="evidence" value="ECO:0007669"/>
    <property type="project" value="TreeGrafter"/>
</dbReference>
<keyword evidence="6 7" id="KW-0665">Pyrimidine biosynthesis</keyword>
<evidence type="ECO:0000313" key="10">
    <source>
        <dbReference type="EMBL" id="EHM12862.1"/>
    </source>
</evidence>
<dbReference type="PANTHER" id="PTHR43668">
    <property type="entry name" value="ALLANTOINASE"/>
    <property type="match status" value="1"/>
</dbReference>
<dbReference type="HOGENOM" id="CLU_015572_1_0_0"/>
<feature type="binding site" evidence="7">
    <location>
        <position position="64"/>
    </location>
    <ligand>
        <name>Zn(2+)</name>
        <dbReference type="ChEBI" id="CHEBI:29105"/>
        <label>1</label>
    </ligand>
</feature>
<accession>H0UJJ4</accession>
<dbReference type="STRING" id="885272.JonanDRAFT_0452"/>
<feature type="domain" description="Dihydroorotase catalytic" evidence="9">
    <location>
        <begin position="52"/>
        <end position="236"/>
    </location>
</feature>
<comment type="function">
    <text evidence="1 7">Catalyzes the reversible cyclization of carbamoyl aspartate to dihydroorotate.</text>
</comment>
<evidence type="ECO:0000256" key="6">
    <source>
        <dbReference type="ARBA" id="ARBA00022975"/>
    </source>
</evidence>
<dbReference type="InterPro" id="IPR024403">
    <property type="entry name" value="DHOase_cat"/>
</dbReference>
<dbReference type="InterPro" id="IPR013108">
    <property type="entry name" value="Amidohydro_3"/>
</dbReference>
<feature type="active site" evidence="7">
    <location>
        <position position="306"/>
    </location>
</feature>
<gene>
    <name evidence="7" type="primary">pyrC</name>
    <name evidence="10" type="ORF">JonanDRAFT_0452</name>
</gene>
<dbReference type="HAMAP" id="MF_00220_B">
    <property type="entry name" value="PyrC_classI_B"/>
    <property type="match status" value="1"/>
</dbReference>
<feature type="binding site" evidence="7">
    <location>
        <position position="96"/>
    </location>
    <ligand>
        <name>substrate</name>
    </ligand>
</feature>
<evidence type="ECO:0000256" key="2">
    <source>
        <dbReference type="ARBA" id="ARBA00010286"/>
    </source>
</evidence>
<feature type="binding site" evidence="7">
    <location>
        <position position="153"/>
    </location>
    <ligand>
        <name>Zn(2+)</name>
        <dbReference type="ChEBI" id="CHEBI:29105"/>
        <label>2</label>
    </ligand>
</feature>
<name>H0UJJ4_9BACT</name>
<dbReference type="EC" id="3.5.2.3" evidence="7"/>
<evidence type="ECO:0000256" key="3">
    <source>
        <dbReference type="ARBA" id="ARBA00022723"/>
    </source>
</evidence>
<evidence type="ECO:0000259" key="9">
    <source>
        <dbReference type="Pfam" id="PF12890"/>
    </source>
</evidence>
<dbReference type="InterPro" id="IPR032466">
    <property type="entry name" value="Metal_Hydrolase"/>
</dbReference>
<dbReference type="Pfam" id="PF12890">
    <property type="entry name" value="DHOase"/>
    <property type="match status" value="1"/>
</dbReference>
<comment type="similarity">
    <text evidence="2 7">Belongs to the metallo-dependent hydrolases superfamily. DHOase family. Class I DHOase subfamily.</text>
</comment>
<dbReference type="SUPFAM" id="SSF51556">
    <property type="entry name" value="Metallo-dependent hydrolases"/>
    <property type="match status" value="1"/>
</dbReference>
<feature type="binding site" evidence="7">
    <location>
        <position position="153"/>
    </location>
    <ligand>
        <name>Zn(2+)</name>
        <dbReference type="ChEBI" id="CHEBI:29105"/>
        <label>1</label>
    </ligand>
</feature>
<feature type="binding site" evidence="7">
    <location>
        <begin position="64"/>
        <end position="66"/>
    </location>
    <ligand>
        <name>substrate</name>
    </ligand>
</feature>
<dbReference type="InterPro" id="IPR050138">
    <property type="entry name" value="DHOase/Allantoinase_Hydrolase"/>
</dbReference>
<evidence type="ECO:0000313" key="11">
    <source>
        <dbReference type="Proteomes" id="UP000003806"/>
    </source>
</evidence>
<keyword evidence="5 7" id="KW-0862">Zinc</keyword>
<feature type="domain" description="Amidohydrolase 3" evidence="8">
    <location>
        <begin position="338"/>
        <end position="421"/>
    </location>
</feature>
<dbReference type="PROSITE" id="PS00483">
    <property type="entry name" value="DIHYDROOROTASE_2"/>
    <property type="match status" value="1"/>
</dbReference>
<dbReference type="eggNOG" id="COG0044">
    <property type="taxonomic scope" value="Bacteria"/>
</dbReference>
<keyword evidence="11" id="KW-1185">Reference proteome</keyword>
<sequence>MKTLFCNCRLVDPSQGLDGPGALLAEDGVILWSGSQIPEGTEAHRTIDCGGCVLAPGLIDLHVHFREPGQTHKETLATGCQAAAAGGYTAVVTMANTTPPIDSSEMVRWTLRNAQPLDCRIFPAAAVTRGMKGQELTDFRALAEAGASCLTDDGLMVARNDVAFAAFKEAAALGLAVSIHPETPGLGGDRSVNQGDVSRRFGLEGVPPAGEETGIARDIVLAEAAGAHLHVQHVSTARGVALIAWAKSRGAHVTAEATPHHISLTEERVLRCGANAKMSPPLRTEADRLAVETGLLDGTLDVIATDHAPHSPEEKAQGLAKAPNGVVGLETALAVCLTELSASPRFSLPLLIDRMSCRPAAVLGLPGGTLKSGSPADLVVFDPKERWTVDASRFRSKGRNTPWDGETLIGRVKLTVLGGRFTWRDMDDARFAGLQEA</sequence>
<keyword evidence="3 7" id="KW-0479">Metal-binding</keyword>
<dbReference type="NCBIfam" id="TIGR00857">
    <property type="entry name" value="pyrC_multi"/>
    <property type="match status" value="1"/>
</dbReference>
<dbReference type="PANTHER" id="PTHR43668:SF2">
    <property type="entry name" value="ALLANTOINASE"/>
    <property type="match status" value="1"/>
</dbReference>
<evidence type="ECO:0000259" key="8">
    <source>
        <dbReference type="Pfam" id="PF07969"/>
    </source>
</evidence>
<comment type="pathway">
    <text evidence="7">Pyrimidine metabolism; UMP biosynthesis via de novo pathway; (S)-dihydroorotate from bicarbonate: step 3/3.</text>
</comment>
<dbReference type="EMBL" id="CM001376">
    <property type="protein sequence ID" value="EHM12862.1"/>
    <property type="molecule type" value="Genomic_DNA"/>
</dbReference>
<evidence type="ECO:0000256" key="1">
    <source>
        <dbReference type="ARBA" id="ARBA00002368"/>
    </source>
</evidence>
<dbReference type="InterPro" id="IPR011059">
    <property type="entry name" value="Metal-dep_hydrolase_composite"/>
</dbReference>
<keyword evidence="4 7" id="KW-0378">Hydrolase</keyword>
<dbReference type="InterPro" id="IPR002195">
    <property type="entry name" value="Dihydroorotase_CS"/>
</dbReference>
<dbReference type="SUPFAM" id="SSF51338">
    <property type="entry name" value="Composite domain of metallo-dependent hydrolases"/>
    <property type="match status" value="1"/>
</dbReference>
<protein>
    <recommendedName>
        <fullName evidence="7">Dihydroorotase</fullName>
        <shortName evidence="7">DHOase</shortName>
        <ecNumber evidence="7">3.5.2.3</ecNumber>
    </recommendedName>
</protein>
<comment type="caution">
    <text evidence="7">Lacks conserved residue(s) required for the propagation of feature annotation.</text>
</comment>
<dbReference type="OrthoDB" id="9765462at2"/>